<dbReference type="AlphaFoldDB" id="A0A1X7NHU7"/>
<dbReference type="PROSITE" id="PS51257">
    <property type="entry name" value="PROKAR_LIPOPROTEIN"/>
    <property type="match status" value="1"/>
</dbReference>
<dbReference type="InterPro" id="IPR012312">
    <property type="entry name" value="Hemerythrin-like"/>
</dbReference>
<evidence type="ECO:0000313" key="2">
    <source>
        <dbReference type="EMBL" id="SMH37405.1"/>
    </source>
</evidence>
<dbReference type="RefSeq" id="WP_244561701.1">
    <property type="nucleotide sequence ID" value="NZ_FXBL01000004.1"/>
</dbReference>
<protein>
    <submittedName>
        <fullName evidence="2">Hemerythrin HHE cation binding domain-containing protein</fullName>
    </submittedName>
</protein>
<organism evidence="2 3">
    <name type="scientific">Mesorhizobium australicum</name>
    <dbReference type="NCBI Taxonomy" id="536018"/>
    <lineage>
        <taxon>Bacteria</taxon>
        <taxon>Pseudomonadati</taxon>
        <taxon>Pseudomonadota</taxon>
        <taxon>Alphaproteobacteria</taxon>
        <taxon>Hyphomicrobiales</taxon>
        <taxon>Phyllobacteriaceae</taxon>
        <taxon>Mesorhizobium</taxon>
    </lineage>
</organism>
<sequence length="178" mass="19036">MNITRSKPAEACGVSPACPLSAACVPDQAMPCEDVSHIHDEKLALCDALEAIADSLPGQVDRFECLRVGAILAPAIRRSHAFEESRIFPVFETASAVPGRAGSVARLKAEHLADECAAADVSEELLRVGHGGEIGNPEALGFMLRALFEAMRRHVAFEREHIMPAIGRLESPSLDRAG</sequence>
<name>A0A1X7NHU7_9HYPH</name>
<gene>
    <name evidence="2" type="ORF">SAMN02982922_1902</name>
</gene>
<keyword evidence="3" id="KW-1185">Reference proteome</keyword>
<reference evidence="2 3" key="1">
    <citation type="submission" date="2017-04" db="EMBL/GenBank/DDBJ databases">
        <authorList>
            <person name="Afonso C.L."/>
            <person name="Miller P.J."/>
            <person name="Scott M.A."/>
            <person name="Spackman E."/>
            <person name="Goraichik I."/>
            <person name="Dimitrov K.M."/>
            <person name="Suarez D.L."/>
            <person name="Swayne D.E."/>
        </authorList>
    </citation>
    <scope>NUCLEOTIDE SEQUENCE [LARGE SCALE GENOMIC DNA]</scope>
    <source>
        <strain evidence="2 3">B5P</strain>
    </source>
</reference>
<dbReference type="EMBL" id="FXBL01000004">
    <property type="protein sequence ID" value="SMH37405.1"/>
    <property type="molecule type" value="Genomic_DNA"/>
</dbReference>
<accession>A0A1X7NHU7</accession>
<dbReference type="Gene3D" id="1.20.120.520">
    <property type="entry name" value="nmb1532 protein domain like"/>
    <property type="match status" value="1"/>
</dbReference>
<dbReference type="Proteomes" id="UP000193083">
    <property type="component" value="Unassembled WGS sequence"/>
</dbReference>
<feature type="domain" description="Hemerythrin-like" evidence="1">
    <location>
        <begin position="35"/>
        <end position="166"/>
    </location>
</feature>
<proteinExistence type="predicted"/>
<dbReference type="Pfam" id="PF01814">
    <property type="entry name" value="Hemerythrin"/>
    <property type="match status" value="1"/>
</dbReference>
<evidence type="ECO:0000313" key="3">
    <source>
        <dbReference type="Proteomes" id="UP000193083"/>
    </source>
</evidence>
<evidence type="ECO:0000259" key="1">
    <source>
        <dbReference type="Pfam" id="PF01814"/>
    </source>
</evidence>